<name>A0A397T3Y1_9GLOM</name>
<protein>
    <submittedName>
        <fullName evidence="2">Uncharacterized protein</fullName>
    </submittedName>
</protein>
<dbReference type="OrthoDB" id="2422128at2759"/>
<gene>
    <name evidence="2" type="ORF">C1645_738388</name>
</gene>
<feature type="region of interest" description="Disordered" evidence="1">
    <location>
        <begin position="113"/>
        <end position="135"/>
    </location>
</feature>
<evidence type="ECO:0000256" key="1">
    <source>
        <dbReference type="SAM" id="MobiDB-lite"/>
    </source>
</evidence>
<proteinExistence type="predicted"/>
<evidence type="ECO:0000313" key="2">
    <source>
        <dbReference type="EMBL" id="RIA89764.1"/>
    </source>
</evidence>
<dbReference type="EMBL" id="QKYT01000206">
    <property type="protein sequence ID" value="RIA89764.1"/>
    <property type="molecule type" value="Genomic_DNA"/>
</dbReference>
<dbReference type="Proteomes" id="UP000265703">
    <property type="component" value="Unassembled WGS sequence"/>
</dbReference>
<comment type="caution">
    <text evidence="2">The sequence shown here is derived from an EMBL/GenBank/DDBJ whole genome shotgun (WGS) entry which is preliminary data.</text>
</comment>
<sequence>MLAKYDFVSEGTEIIPLFTSQIHEIPYDNKRCHKKKFSIRPEYEIIGDENCKRVDYAIKAEFETKNSEISKFRKRLAKFEARDIKIHELRKKVVEVETKNAELIKQMMEENNRREARIEDLEKNTTDRVMKLEQK</sequence>
<dbReference type="AlphaFoldDB" id="A0A397T3Y1"/>
<evidence type="ECO:0000313" key="3">
    <source>
        <dbReference type="Proteomes" id="UP000265703"/>
    </source>
</evidence>
<organism evidence="2 3">
    <name type="scientific">Glomus cerebriforme</name>
    <dbReference type="NCBI Taxonomy" id="658196"/>
    <lineage>
        <taxon>Eukaryota</taxon>
        <taxon>Fungi</taxon>
        <taxon>Fungi incertae sedis</taxon>
        <taxon>Mucoromycota</taxon>
        <taxon>Glomeromycotina</taxon>
        <taxon>Glomeromycetes</taxon>
        <taxon>Glomerales</taxon>
        <taxon>Glomeraceae</taxon>
        <taxon>Glomus</taxon>
    </lineage>
</organism>
<accession>A0A397T3Y1</accession>
<keyword evidence="3" id="KW-1185">Reference proteome</keyword>
<reference evidence="2 3" key="1">
    <citation type="submission" date="2018-06" db="EMBL/GenBank/DDBJ databases">
        <title>Comparative genomics reveals the genomic features of Rhizophagus irregularis, R. cerebriforme, R. diaphanum and Gigaspora rosea, and their symbiotic lifestyle signature.</title>
        <authorList>
            <person name="Morin E."/>
            <person name="San Clemente H."/>
            <person name="Chen E.C.H."/>
            <person name="De La Providencia I."/>
            <person name="Hainaut M."/>
            <person name="Kuo A."/>
            <person name="Kohler A."/>
            <person name="Murat C."/>
            <person name="Tang N."/>
            <person name="Roy S."/>
            <person name="Loubradou J."/>
            <person name="Henrissat B."/>
            <person name="Grigoriev I.V."/>
            <person name="Corradi N."/>
            <person name="Roux C."/>
            <person name="Martin F.M."/>
        </authorList>
    </citation>
    <scope>NUCLEOTIDE SEQUENCE [LARGE SCALE GENOMIC DNA]</scope>
    <source>
        <strain evidence="2 3">DAOM 227022</strain>
    </source>
</reference>